<comment type="caution">
    <text evidence="8">The sequence shown here is derived from an EMBL/GenBank/DDBJ whole genome shotgun (WGS) entry which is preliminary data.</text>
</comment>
<dbReference type="InterPro" id="IPR000620">
    <property type="entry name" value="EamA_dom"/>
</dbReference>
<feature type="transmembrane region" description="Helical" evidence="6">
    <location>
        <begin position="83"/>
        <end position="102"/>
    </location>
</feature>
<evidence type="ECO:0000256" key="3">
    <source>
        <dbReference type="ARBA" id="ARBA00022692"/>
    </source>
</evidence>
<feature type="transmembrane region" description="Helical" evidence="6">
    <location>
        <begin position="139"/>
        <end position="158"/>
    </location>
</feature>
<dbReference type="RefSeq" id="WP_204732167.1">
    <property type="nucleotide sequence ID" value="NZ_JAVDWE010000003.1"/>
</dbReference>
<evidence type="ECO:0000256" key="5">
    <source>
        <dbReference type="ARBA" id="ARBA00023136"/>
    </source>
</evidence>
<evidence type="ECO:0000256" key="6">
    <source>
        <dbReference type="SAM" id="Phobius"/>
    </source>
</evidence>
<dbReference type="Pfam" id="PF00892">
    <property type="entry name" value="EamA"/>
    <property type="match status" value="2"/>
</dbReference>
<feature type="transmembrane region" description="Helical" evidence="6">
    <location>
        <begin position="108"/>
        <end position="132"/>
    </location>
</feature>
<evidence type="ECO:0000259" key="7">
    <source>
        <dbReference type="Pfam" id="PF00892"/>
    </source>
</evidence>
<evidence type="ECO:0000256" key="4">
    <source>
        <dbReference type="ARBA" id="ARBA00022989"/>
    </source>
</evidence>
<keyword evidence="4 6" id="KW-1133">Transmembrane helix</keyword>
<dbReference type="PANTHER" id="PTHR32322">
    <property type="entry name" value="INNER MEMBRANE TRANSPORTER"/>
    <property type="match status" value="1"/>
</dbReference>
<feature type="domain" description="EamA" evidence="7">
    <location>
        <begin position="172"/>
        <end position="302"/>
    </location>
</feature>
<accession>A0ABU1V985</accession>
<evidence type="ECO:0000256" key="2">
    <source>
        <dbReference type="ARBA" id="ARBA00007362"/>
    </source>
</evidence>
<dbReference type="InterPro" id="IPR037185">
    <property type="entry name" value="EmrE-like"/>
</dbReference>
<keyword evidence="3 6" id="KW-0812">Transmembrane</keyword>
<evidence type="ECO:0000256" key="1">
    <source>
        <dbReference type="ARBA" id="ARBA00004141"/>
    </source>
</evidence>
<comment type="subcellular location">
    <subcellularLocation>
        <location evidence="1">Membrane</location>
        <topology evidence="1">Multi-pass membrane protein</topology>
    </subcellularLocation>
</comment>
<feature type="transmembrane region" description="Helical" evidence="6">
    <location>
        <begin position="198"/>
        <end position="218"/>
    </location>
</feature>
<feature type="transmembrane region" description="Helical" evidence="6">
    <location>
        <begin position="24"/>
        <end position="41"/>
    </location>
</feature>
<dbReference type="PANTHER" id="PTHR32322:SF2">
    <property type="entry name" value="EAMA DOMAIN-CONTAINING PROTEIN"/>
    <property type="match status" value="1"/>
</dbReference>
<name>A0ABU1V985_9BURK</name>
<feature type="transmembrane region" description="Helical" evidence="6">
    <location>
        <begin position="230"/>
        <end position="249"/>
    </location>
</feature>
<keyword evidence="5 6" id="KW-0472">Membrane</keyword>
<keyword evidence="9" id="KW-1185">Reference proteome</keyword>
<gene>
    <name evidence="8" type="ORF">J2X09_001709</name>
</gene>
<dbReference type="EMBL" id="JAVDWE010000003">
    <property type="protein sequence ID" value="MDR7093977.1"/>
    <property type="molecule type" value="Genomic_DNA"/>
</dbReference>
<dbReference type="SUPFAM" id="SSF103481">
    <property type="entry name" value="Multidrug resistance efflux transporter EmrE"/>
    <property type="match status" value="2"/>
</dbReference>
<reference evidence="8 9" key="1">
    <citation type="submission" date="2023-07" db="EMBL/GenBank/DDBJ databases">
        <title>Sorghum-associated microbial communities from plants grown in Nebraska, USA.</title>
        <authorList>
            <person name="Schachtman D."/>
        </authorList>
    </citation>
    <scope>NUCLEOTIDE SEQUENCE [LARGE SCALE GENOMIC DNA]</scope>
    <source>
        <strain evidence="8 9">BE240</strain>
    </source>
</reference>
<feature type="transmembrane region" description="Helical" evidence="6">
    <location>
        <begin position="261"/>
        <end position="280"/>
    </location>
</feature>
<evidence type="ECO:0000313" key="9">
    <source>
        <dbReference type="Proteomes" id="UP001265550"/>
    </source>
</evidence>
<feature type="transmembrane region" description="Helical" evidence="6">
    <location>
        <begin position="286"/>
        <end position="308"/>
    </location>
</feature>
<sequence>MNSSSASLPVSSVSDHLAARERGGMWLMVAGGLMLGTLGIFLEEAGQSPLTAVWFRCAFGLLALTLWFAVTRRWRELRLSGQARIAAVSAGVLAVVNWVMFFEAIERTSIGVATVVVHVQPFLVMAFGAWWWKERITRAQGVATLACLVGLALASGWVDGALTGAGWSASYLWGIALALLNSVGYAAVTLIANRARGVSPLALSWWQCAVGAVVLAWWPFVNGWPPMGPAWAWLAGLGAIHTGLAYVVLYAGVARLSAGRVAVLQFVYPASAVAVEWAVYGRALSPGQLVGVLMMLAALVVVGTQRAVSKDAPLRR</sequence>
<feature type="domain" description="EamA" evidence="7">
    <location>
        <begin position="24"/>
        <end position="155"/>
    </location>
</feature>
<comment type="similarity">
    <text evidence="2">Belongs to the EamA transporter family.</text>
</comment>
<organism evidence="8 9">
    <name type="scientific">Hydrogenophaga laconesensis</name>
    <dbReference type="NCBI Taxonomy" id="1805971"/>
    <lineage>
        <taxon>Bacteria</taxon>
        <taxon>Pseudomonadati</taxon>
        <taxon>Pseudomonadota</taxon>
        <taxon>Betaproteobacteria</taxon>
        <taxon>Burkholderiales</taxon>
        <taxon>Comamonadaceae</taxon>
        <taxon>Hydrogenophaga</taxon>
    </lineage>
</organism>
<protein>
    <submittedName>
        <fullName evidence="8">Drug/metabolite transporter (DMT)-like permease</fullName>
    </submittedName>
</protein>
<proteinExistence type="inferred from homology"/>
<feature type="transmembrane region" description="Helical" evidence="6">
    <location>
        <begin position="53"/>
        <end position="71"/>
    </location>
</feature>
<feature type="transmembrane region" description="Helical" evidence="6">
    <location>
        <begin position="170"/>
        <end position="191"/>
    </location>
</feature>
<evidence type="ECO:0000313" key="8">
    <source>
        <dbReference type="EMBL" id="MDR7093977.1"/>
    </source>
</evidence>
<dbReference type="Proteomes" id="UP001265550">
    <property type="component" value="Unassembled WGS sequence"/>
</dbReference>
<dbReference type="InterPro" id="IPR050638">
    <property type="entry name" value="AA-Vitamin_Transporters"/>
</dbReference>